<dbReference type="EMBL" id="QLLL01000002">
    <property type="protein sequence ID" value="RAJ08434.1"/>
    <property type="molecule type" value="Genomic_DNA"/>
</dbReference>
<gene>
    <name evidence="1" type="ORF">LX64_01085</name>
</gene>
<dbReference type="RefSeq" id="WP_111596586.1">
    <property type="nucleotide sequence ID" value="NZ_QLLL01000002.1"/>
</dbReference>
<proteinExistence type="predicted"/>
<evidence type="ECO:0000313" key="2">
    <source>
        <dbReference type="Proteomes" id="UP000249547"/>
    </source>
</evidence>
<evidence type="ECO:0000313" key="1">
    <source>
        <dbReference type="EMBL" id="RAJ08434.1"/>
    </source>
</evidence>
<dbReference type="PROSITE" id="PS51257">
    <property type="entry name" value="PROKAR_LIPOPROTEIN"/>
    <property type="match status" value="1"/>
</dbReference>
<reference evidence="1 2" key="1">
    <citation type="submission" date="2018-06" db="EMBL/GenBank/DDBJ databases">
        <title>Genomic Encyclopedia of Archaeal and Bacterial Type Strains, Phase II (KMG-II): from individual species to whole genera.</title>
        <authorList>
            <person name="Goeker M."/>
        </authorList>
    </citation>
    <scope>NUCLEOTIDE SEQUENCE [LARGE SCALE GENOMIC DNA]</scope>
    <source>
        <strain evidence="1 2">DSM 23857</strain>
    </source>
</reference>
<keyword evidence="2" id="KW-1185">Reference proteome</keyword>
<comment type="caution">
    <text evidence="1">The sequence shown here is derived from an EMBL/GenBank/DDBJ whole genome shotgun (WGS) entry which is preliminary data.</text>
</comment>
<accession>A0A327QXI1</accession>
<name>A0A327QXI1_9BACT</name>
<dbReference type="Pfam" id="PF08309">
    <property type="entry name" value="LVIVD"/>
    <property type="match status" value="2"/>
</dbReference>
<organism evidence="1 2">
    <name type="scientific">Chitinophaga skermanii</name>
    <dbReference type="NCBI Taxonomy" id="331697"/>
    <lineage>
        <taxon>Bacteria</taxon>
        <taxon>Pseudomonadati</taxon>
        <taxon>Bacteroidota</taxon>
        <taxon>Chitinophagia</taxon>
        <taxon>Chitinophagales</taxon>
        <taxon>Chitinophagaceae</taxon>
        <taxon>Chitinophaga</taxon>
    </lineage>
</organism>
<protein>
    <submittedName>
        <fullName evidence="1">LVIVD repeat-containing protein</fullName>
    </submittedName>
</protein>
<dbReference type="Proteomes" id="UP000249547">
    <property type="component" value="Unassembled WGS sequence"/>
</dbReference>
<dbReference type="OrthoDB" id="1204817at2"/>
<sequence>MKQHILALLGFAVILGTACNKSNNDNPTEDPKIIVNTDAAALAKRISLDGAGVLTLESTSSIARKAKGEFAKDGDQASQYLLELVAEVAPPTYNGVQMRATSVDINGNYAYVSYNREGEVYLGGVSVFDISNIQQPKLLSEALFPSTDISAVKYFNGRLYVAGATSVDKDPSFTTPGIVGYVDIANNIPTGNFKFYSVPGQVATGLTILNGKIYAVSGATGGLSVINASTFAAEKYVTSADLRSVVGMTNKVAVLSGTNGVTTFSTVGDIIKNIALPTDVAEAQRNIDAKGDYVIVAAGKNGVQYYNSTSGAKTGQIDIPAVPTGVDPSDVVTNGVSYNNDGLFFSANGAAGVYVAKEGANNSLELLGSLDLTGSSNYVKSAGNYIFVANGRGGLKIIKMTKPTTNLCGNTYPSYTGSAWLNVNSGEKKYYSGAAALQGVNVNDVLYFCGSMTVESQLNINSQGVFDIHGSLAFGKYNAGTTMNVNGTWNVEGSVVIYGDLTLNSGAKINFLGSGASITIYGKVTKNSGVTITGTYTDTFNKLK</sequence>
<dbReference type="InterPro" id="IPR013211">
    <property type="entry name" value="LVIVD"/>
</dbReference>
<dbReference type="AlphaFoldDB" id="A0A327QXI1"/>
<dbReference type="SUPFAM" id="SSF75011">
    <property type="entry name" value="3-carboxy-cis,cis-mucoante lactonizing enzyme"/>
    <property type="match status" value="1"/>
</dbReference>